<dbReference type="Proteomes" id="UP000323011">
    <property type="component" value="Unassembled WGS sequence"/>
</dbReference>
<dbReference type="AlphaFoldDB" id="A0A5A8EFL4"/>
<evidence type="ECO:0000313" key="11">
    <source>
        <dbReference type="EMBL" id="KAA0155614.1"/>
    </source>
</evidence>
<dbReference type="InterPro" id="IPR011009">
    <property type="entry name" value="Kinase-like_dom_sf"/>
</dbReference>
<keyword evidence="8" id="KW-0460">Magnesium</keyword>
<name>A0A5A8EFL4_CAFRO</name>
<dbReference type="Proteomes" id="UP000322899">
    <property type="component" value="Unassembled WGS sequence"/>
</dbReference>
<keyword evidence="2 8" id="KW-0808">Transferase</keyword>
<comment type="catalytic activity">
    <reaction evidence="8">
        <text>L-threonyl-[protein] + ATP = O-phospho-L-threonyl-[protein] + ADP + H(+)</text>
        <dbReference type="Rhea" id="RHEA:46608"/>
        <dbReference type="Rhea" id="RHEA-COMP:11060"/>
        <dbReference type="Rhea" id="RHEA-COMP:11605"/>
        <dbReference type="ChEBI" id="CHEBI:15378"/>
        <dbReference type="ChEBI" id="CHEBI:30013"/>
        <dbReference type="ChEBI" id="CHEBI:30616"/>
        <dbReference type="ChEBI" id="CHEBI:61977"/>
        <dbReference type="ChEBI" id="CHEBI:456216"/>
        <dbReference type="EC" id="2.7.11.24"/>
    </reaction>
</comment>
<dbReference type="Proteomes" id="UP000325113">
    <property type="component" value="Unassembled WGS sequence"/>
</dbReference>
<dbReference type="OMA" id="NRYTDLN"/>
<dbReference type="EMBL" id="VLTN01000006">
    <property type="protein sequence ID" value="KAA0155614.1"/>
    <property type="molecule type" value="Genomic_DNA"/>
</dbReference>
<dbReference type="InterPro" id="IPR017441">
    <property type="entry name" value="Protein_kinase_ATP_BS"/>
</dbReference>
<evidence type="ECO:0000259" key="10">
    <source>
        <dbReference type="PROSITE" id="PS50011"/>
    </source>
</evidence>
<dbReference type="FunFam" id="1.10.510.10:FF:000040">
    <property type="entry name" value="Mitogen-activated protein kinase"/>
    <property type="match status" value="1"/>
</dbReference>
<organism evidence="13 14">
    <name type="scientific">Cafeteria roenbergensis</name>
    <name type="common">Marine flagellate</name>
    <dbReference type="NCBI Taxonomy" id="33653"/>
    <lineage>
        <taxon>Eukaryota</taxon>
        <taxon>Sar</taxon>
        <taxon>Stramenopiles</taxon>
        <taxon>Bigyra</taxon>
        <taxon>Opalozoa</taxon>
        <taxon>Bicosoecida</taxon>
        <taxon>Cafeteriaceae</taxon>
        <taxon>Cafeteria</taxon>
    </lineage>
</organism>
<feature type="binding site" evidence="6">
    <location>
        <position position="69"/>
    </location>
    <ligand>
        <name>ATP</name>
        <dbReference type="ChEBI" id="CHEBI:30616"/>
    </ligand>
</feature>
<dbReference type="Gene3D" id="1.10.510.10">
    <property type="entry name" value="Transferase(Phosphotransferase) domain 1"/>
    <property type="match status" value="1"/>
</dbReference>
<evidence type="ECO:0000256" key="3">
    <source>
        <dbReference type="ARBA" id="ARBA00022741"/>
    </source>
</evidence>
<keyword evidence="15" id="KW-1185">Reference proteome</keyword>
<dbReference type="GO" id="GO:0005524">
    <property type="term" value="F:ATP binding"/>
    <property type="evidence" value="ECO:0007669"/>
    <property type="project" value="UniProtKB-UniRule"/>
</dbReference>
<evidence type="ECO:0000313" key="16">
    <source>
        <dbReference type="Proteomes" id="UP000325113"/>
    </source>
</evidence>
<dbReference type="InterPro" id="IPR050117">
    <property type="entry name" value="MAPK"/>
</dbReference>
<dbReference type="PROSITE" id="PS00107">
    <property type="entry name" value="PROTEIN_KINASE_ATP"/>
    <property type="match status" value="1"/>
</dbReference>
<evidence type="ECO:0000313" key="15">
    <source>
        <dbReference type="Proteomes" id="UP000323011"/>
    </source>
</evidence>
<comment type="similarity">
    <text evidence="8">Belongs to the protein kinase superfamily. Ser/Thr protein kinase family. MAP kinase subfamily.</text>
</comment>
<keyword evidence="5 6" id="KW-0067">ATP-binding</keyword>
<evidence type="ECO:0000256" key="4">
    <source>
        <dbReference type="ARBA" id="ARBA00022777"/>
    </source>
</evidence>
<feature type="domain" description="Protein kinase" evidence="10">
    <location>
        <begin position="39"/>
        <end position="326"/>
    </location>
</feature>
<gene>
    <name evidence="13" type="ORF">FNF27_03966</name>
    <name evidence="11" type="ORF">FNF29_01531</name>
    <name evidence="12" type="ORF">FNF31_02691</name>
</gene>
<feature type="region of interest" description="Disordered" evidence="9">
    <location>
        <begin position="1"/>
        <end position="21"/>
    </location>
</feature>
<protein>
    <recommendedName>
        <fullName evidence="8">Mitogen-activated protein kinase</fullName>
        <ecNumber evidence="8">2.7.11.24</ecNumber>
    </recommendedName>
</protein>
<evidence type="ECO:0000256" key="5">
    <source>
        <dbReference type="ARBA" id="ARBA00022840"/>
    </source>
</evidence>
<proteinExistence type="inferred from homology"/>
<comment type="activity regulation">
    <text evidence="8">Activated by threonine and tyrosine phosphorylation.</text>
</comment>
<dbReference type="PROSITE" id="PS00108">
    <property type="entry name" value="PROTEIN_KINASE_ST"/>
    <property type="match status" value="1"/>
</dbReference>
<dbReference type="CDD" id="cd07834">
    <property type="entry name" value="STKc_MAPK"/>
    <property type="match status" value="1"/>
</dbReference>
<dbReference type="OrthoDB" id="192887at2759"/>
<keyword evidence="3 6" id="KW-0547">Nucleotide-binding</keyword>
<dbReference type="SUPFAM" id="SSF56112">
    <property type="entry name" value="Protein kinase-like (PK-like)"/>
    <property type="match status" value="1"/>
</dbReference>
<comment type="caution">
    <text evidence="13">The sequence shown here is derived from an EMBL/GenBank/DDBJ whole genome shotgun (WGS) entry which is preliminary data.</text>
</comment>
<comment type="cofactor">
    <cofactor evidence="8">
        <name>Mg(2+)</name>
        <dbReference type="ChEBI" id="CHEBI:18420"/>
    </cofactor>
</comment>
<evidence type="ECO:0000313" key="12">
    <source>
        <dbReference type="EMBL" id="KAA0163836.1"/>
    </source>
</evidence>
<dbReference type="FunFam" id="3.30.200.20:FF:000046">
    <property type="entry name" value="Mitogen-activated protein kinase"/>
    <property type="match status" value="1"/>
</dbReference>
<evidence type="ECO:0000256" key="9">
    <source>
        <dbReference type="SAM" id="MobiDB-lite"/>
    </source>
</evidence>
<dbReference type="EMBL" id="VLTO01000021">
    <property type="protein sequence ID" value="KAA0174591.1"/>
    <property type="molecule type" value="Genomic_DNA"/>
</dbReference>
<dbReference type="SMART" id="SM00220">
    <property type="entry name" value="S_TKc"/>
    <property type="match status" value="1"/>
</dbReference>
<dbReference type="EC" id="2.7.11.24" evidence="8"/>
<evidence type="ECO:0000256" key="6">
    <source>
        <dbReference type="PROSITE-ProRule" id="PRU10141"/>
    </source>
</evidence>
<dbReference type="InterPro" id="IPR000719">
    <property type="entry name" value="Prot_kinase_dom"/>
</dbReference>
<evidence type="ECO:0000313" key="14">
    <source>
        <dbReference type="Proteomes" id="UP000322899"/>
    </source>
</evidence>
<dbReference type="Pfam" id="PF00069">
    <property type="entry name" value="Pkinase"/>
    <property type="match status" value="1"/>
</dbReference>
<dbReference type="EMBL" id="VLTM01000020">
    <property type="protein sequence ID" value="KAA0163836.1"/>
    <property type="molecule type" value="Genomic_DNA"/>
</dbReference>
<dbReference type="PROSITE" id="PS50011">
    <property type="entry name" value="PROTEIN_KINASE_DOM"/>
    <property type="match status" value="1"/>
</dbReference>
<accession>A0A5A8EFL4</accession>
<dbReference type="PANTHER" id="PTHR24055">
    <property type="entry name" value="MITOGEN-ACTIVATED PROTEIN KINASE"/>
    <property type="match status" value="1"/>
</dbReference>
<keyword evidence="1 7" id="KW-0723">Serine/threonine-protein kinase</keyword>
<evidence type="ECO:0000256" key="8">
    <source>
        <dbReference type="RuleBase" id="RU361165"/>
    </source>
</evidence>
<dbReference type="GO" id="GO:0004707">
    <property type="term" value="F:MAP kinase activity"/>
    <property type="evidence" value="ECO:0007669"/>
    <property type="project" value="UniProtKB-EC"/>
</dbReference>
<keyword evidence="4 8" id="KW-0418">Kinase</keyword>
<evidence type="ECO:0000256" key="1">
    <source>
        <dbReference type="ARBA" id="ARBA00022527"/>
    </source>
</evidence>
<evidence type="ECO:0000256" key="2">
    <source>
        <dbReference type="ARBA" id="ARBA00022679"/>
    </source>
</evidence>
<sequence length="420" mass="46772">MSGKPSKSSKVPEGPPRRIREGVNEWKVQGTRFHVDERYRVIKAIGHGAYGVVVSAEDTKTGRKVAIKKIKSAFEDLEDAKRILREIRVLRHFNHENIIGLDDIEPPASLAEFNDVYVVTDLMETDLHRIIYSKQDLTDEHVQFFVYQMLCALKYMHSAGVVHRDLKPSNILLNADCTLRLCDFGLARGVEVPGADMTEYVVTRWYRAPEVMLATQQYTTQIDVWAVGCIMAELLGRRPLFPGDDYIHQLRLIVDVLGSPSDEDLKFVTSSRAKAFMKRQTGKAARPLSALLPKASPQALDFLSKLLVLHPGRRLTVDEALAHPFLADLHDEADEYTCPHKFDFSFETLKLAKEDLQLMMLQDTCAFHPEARARYPELDAWEGESPAATAGLPVPDTVFDAAAESRSAGAAAASGGSAPA</sequence>
<evidence type="ECO:0000256" key="7">
    <source>
        <dbReference type="RuleBase" id="RU000304"/>
    </source>
</evidence>
<evidence type="ECO:0000313" key="13">
    <source>
        <dbReference type="EMBL" id="KAA0174591.1"/>
    </source>
</evidence>
<dbReference type="InterPro" id="IPR008271">
    <property type="entry name" value="Ser/Thr_kinase_AS"/>
</dbReference>
<dbReference type="InterPro" id="IPR003527">
    <property type="entry name" value="MAP_kinase_CS"/>
</dbReference>
<dbReference type="PROSITE" id="PS01351">
    <property type="entry name" value="MAPK"/>
    <property type="match status" value="1"/>
</dbReference>
<reference evidence="14 15" key="1">
    <citation type="submission" date="2019-07" db="EMBL/GenBank/DDBJ databases">
        <title>Genomes of Cafeteria roenbergensis.</title>
        <authorList>
            <person name="Fischer M.G."/>
            <person name="Hackl T."/>
            <person name="Roman M."/>
        </authorList>
    </citation>
    <scope>NUCLEOTIDE SEQUENCE [LARGE SCALE GENOMIC DNA]</scope>
    <source>
        <strain evidence="11 15">BVI</strain>
        <strain evidence="12 16">Cflag</strain>
        <strain evidence="13 14">E4-10P</strain>
    </source>
</reference>
<dbReference type="Gene3D" id="3.30.200.20">
    <property type="entry name" value="Phosphorylase Kinase, domain 1"/>
    <property type="match status" value="1"/>
</dbReference>